<feature type="transmembrane region" description="Helical" evidence="9">
    <location>
        <begin position="123"/>
        <end position="146"/>
    </location>
</feature>
<evidence type="ECO:0000256" key="4">
    <source>
        <dbReference type="ARBA" id="ARBA00022554"/>
    </source>
</evidence>
<feature type="transmembrane region" description="Helical" evidence="9">
    <location>
        <begin position="191"/>
        <end position="212"/>
    </location>
</feature>
<dbReference type="Pfam" id="PF07690">
    <property type="entry name" value="MFS_1"/>
    <property type="match status" value="1"/>
</dbReference>
<feature type="transmembrane region" description="Helical" evidence="9">
    <location>
        <begin position="330"/>
        <end position="351"/>
    </location>
</feature>
<comment type="subcellular location">
    <subcellularLocation>
        <location evidence="1">Vacuole membrane</location>
        <topology evidence="1">Multi-pass membrane protein</topology>
    </subcellularLocation>
</comment>
<dbReference type="PANTHER" id="PTHR21576:SF45">
    <property type="entry name" value="TRANSPORTER MCH1-RELATED"/>
    <property type="match status" value="1"/>
</dbReference>
<dbReference type="EMBL" id="BTGC01000003">
    <property type="protein sequence ID" value="GMM50174.1"/>
    <property type="molecule type" value="Genomic_DNA"/>
</dbReference>
<dbReference type="GO" id="GO:0000329">
    <property type="term" value="C:fungal-type vacuole membrane"/>
    <property type="evidence" value="ECO:0007669"/>
    <property type="project" value="TreeGrafter"/>
</dbReference>
<gene>
    <name evidence="10" type="ORF">DASB73_011320</name>
</gene>
<keyword evidence="11" id="KW-1185">Reference proteome</keyword>
<dbReference type="GO" id="GO:0022857">
    <property type="term" value="F:transmembrane transporter activity"/>
    <property type="evidence" value="ECO:0007669"/>
    <property type="project" value="InterPro"/>
</dbReference>
<comment type="caution">
    <text evidence="10">The sequence shown here is derived from an EMBL/GenBank/DDBJ whole genome shotgun (WGS) entry which is preliminary data.</text>
</comment>
<sequence length="418" mass="45658">MLDQAEDQRPIDETAPLLNRVNSDDNKLRIFIAYVLTLLNCLFSASFTVFSLYSVAFENKLNYTPLEVNYVSIAAEMGLYLCVPVLGYLADATNLGYLGIIGSVTSAIGYSACAMVVRNQASYIWMGVSFAIVGVSCSAIFISCLVHCARLYPHSATLAIATPTAVYGISSLLYAQLISWQLNSGVELSSLFFQLAWLLTIVGLLQALAPIIGNVRQDTIVRETPTEERSNIKKFFHSKRTLICLLSFVLVSGPLEMYQNNVGLMAKTIGSKTSTATQVALFSSFSTFSRLFVGGLADVFKFKPPVIMLSVLCVLALSDLLLAIKSIPLSIGSAISGFGYGSSFTLYPLMVAKVWGLERFATYWGLFILGPAFGSFAFGLLFAVDLQWSNNYTLALAGCSFAFALSVYILYQLKFHRL</sequence>
<name>A0AAV5RFA6_STABA</name>
<keyword evidence="3" id="KW-0813">Transport</keyword>
<reference evidence="10 11" key="1">
    <citation type="journal article" date="2023" name="Elife">
        <title>Identification of key yeast species and microbe-microbe interactions impacting larval growth of Drosophila in the wild.</title>
        <authorList>
            <person name="Mure A."/>
            <person name="Sugiura Y."/>
            <person name="Maeda R."/>
            <person name="Honda K."/>
            <person name="Sakurai N."/>
            <person name="Takahashi Y."/>
            <person name="Watada M."/>
            <person name="Katoh T."/>
            <person name="Gotoh A."/>
            <person name="Gotoh Y."/>
            <person name="Taniguchi I."/>
            <person name="Nakamura K."/>
            <person name="Hayashi T."/>
            <person name="Katayama T."/>
            <person name="Uemura T."/>
            <person name="Hattori Y."/>
        </authorList>
    </citation>
    <scope>NUCLEOTIDE SEQUENCE [LARGE SCALE GENOMIC DNA]</scope>
    <source>
        <strain evidence="10 11">SB-73</strain>
    </source>
</reference>
<proteinExistence type="inferred from homology"/>
<evidence type="ECO:0000256" key="7">
    <source>
        <dbReference type="ARBA" id="ARBA00023136"/>
    </source>
</evidence>
<feature type="transmembrane region" description="Helical" evidence="9">
    <location>
        <begin position="306"/>
        <end position="324"/>
    </location>
</feature>
<evidence type="ECO:0000256" key="2">
    <source>
        <dbReference type="ARBA" id="ARBA00008335"/>
    </source>
</evidence>
<feature type="transmembrane region" description="Helical" evidence="9">
    <location>
        <begin position="242"/>
        <end position="259"/>
    </location>
</feature>
<keyword evidence="5 9" id="KW-0812">Transmembrane</keyword>
<feature type="transmembrane region" description="Helical" evidence="9">
    <location>
        <begin position="158"/>
        <end position="179"/>
    </location>
</feature>
<dbReference type="AlphaFoldDB" id="A0AAV5RFA6"/>
<protein>
    <recommendedName>
        <fullName evidence="8">Probable transporter MCH1</fullName>
    </recommendedName>
</protein>
<accession>A0AAV5RFA6</accession>
<evidence type="ECO:0000256" key="5">
    <source>
        <dbReference type="ARBA" id="ARBA00022692"/>
    </source>
</evidence>
<keyword evidence="4" id="KW-0926">Vacuole</keyword>
<dbReference type="Gene3D" id="1.20.1250.20">
    <property type="entry name" value="MFS general substrate transporter like domains"/>
    <property type="match status" value="2"/>
</dbReference>
<keyword evidence="6 9" id="KW-1133">Transmembrane helix</keyword>
<dbReference type="InterPro" id="IPR011701">
    <property type="entry name" value="MFS"/>
</dbReference>
<comment type="similarity">
    <text evidence="2">Belongs to the major facilitator superfamily.</text>
</comment>
<organism evidence="10 11">
    <name type="scientific">Starmerella bacillaris</name>
    <name type="common">Yeast</name>
    <name type="synonym">Candida zemplinina</name>
    <dbReference type="NCBI Taxonomy" id="1247836"/>
    <lineage>
        <taxon>Eukaryota</taxon>
        <taxon>Fungi</taxon>
        <taxon>Dikarya</taxon>
        <taxon>Ascomycota</taxon>
        <taxon>Saccharomycotina</taxon>
        <taxon>Dipodascomycetes</taxon>
        <taxon>Dipodascales</taxon>
        <taxon>Trichomonascaceae</taxon>
        <taxon>Starmerella</taxon>
    </lineage>
</organism>
<keyword evidence="7 9" id="KW-0472">Membrane</keyword>
<dbReference type="InterPro" id="IPR036259">
    <property type="entry name" value="MFS_trans_sf"/>
</dbReference>
<evidence type="ECO:0000313" key="10">
    <source>
        <dbReference type="EMBL" id="GMM50174.1"/>
    </source>
</evidence>
<evidence type="ECO:0000256" key="3">
    <source>
        <dbReference type="ARBA" id="ARBA00022448"/>
    </source>
</evidence>
<feature type="transmembrane region" description="Helical" evidence="9">
    <location>
        <begin position="363"/>
        <end position="384"/>
    </location>
</feature>
<evidence type="ECO:0000256" key="8">
    <source>
        <dbReference type="ARBA" id="ARBA00039330"/>
    </source>
</evidence>
<dbReference type="SUPFAM" id="SSF103473">
    <property type="entry name" value="MFS general substrate transporter"/>
    <property type="match status" value="1"/>
</dbReference>
<dbReference type="Proteomes" id="UP001362899">
    <property type="component" value="Unassembled WGS sequence"/>
</dbReference>
<dbReference type="PANTHER" id="PTHR21576">
    <property type="entry name" value="UNCHARACTERIZED NODULIN-LIKE PROTEIN"/>
    <property type="match status" value="1"/>
</dbReference>
<feature type="transmembrane region" description="Helical" evidence="9">
    <location>
        <begin position="68"/>
        <end position="90"/>
    </location>
</feature>
<feature type="transmembrane region" description="Helical" evidence="9">
    <location>
        <begin position="97"/>
        <end position="117"/>
    </location>
</feature>
<feature type="transmembrane region" description="Helical" evidence="9">
    <location>
        <begin position="30"/>
        <end position="56"/>
    </location>
</feature>
<evidence type="ECO:0000256" key="6">
    <source>
        <dbReference type="ARBA" id="ARBA00022989"/>
    </source>
</evidence>
<evidence type="ECO:0000256" key="9">
    <source>
        <dbReference type="SAM" id="Phobius"/>
    </source>
</evidence>
<feature type="transmembrane region" description="Helical" evidence="9">
    <location>
        <begin position="390"/>
        <end position="411"/>
    </location>
</feature>
<evidence type="ECO:0000256" key="1">
    <source>
        <dbReference type="ARBA" id="ARBA00004128"/>
    </source>
</evidence>
<evidence type="ECO:0000313" key="11">
    <source>
        <dbReference type="Proteomes" id="UP001362899"/>
    </source>
</evidence>